<reference evidence="4 5" key="1">
    <citation type="submission" date="2014-03" db="EMBL/GenBank/DDBJ databases">
        <title>The Genome Sequence of Plasmodium fragile nilgiri.</title>
        <authorList>
            <consortium name="The Broad Institute Genomics Platform"/>
            <consortium name="The Broad Institute Genome Sequencing Center for Infectious Disease"/>
            <person name="Neafsey D."/>
            <person name="Duraisingh M."/>
            <person name="Young S.K."/>
            <person name="Zeng Q."/>
            <person name="Gargeya S."/>
            <person name="Abouelleil A."/>
            <person name="Alvarado L."/>
            <person name="Chapman S.B."/>
            <person name="Gainer-Dewar J."/>
            <person name="Goldberg J."/>
            <person name="Griggs A."/>
            <person name="Gujja S."/>
            <person name="Hansen M."/>
            <person name="Howarth C."/>
            <person name="Imamovic A."/>
            <person name="Larimer J."/>
            <person name="Pearson M."/>
            <person name="Poon T.W."/>
            <person name="Priest M."/>
            <person name="Roberts A."/>
            <person name="Saif S."/>
            <person name="Shea T."/>
            <person name="Sykes S."/>
            <person name="Wortman J."/>
            <person name="Nusbaum C."/>
            <person name="Birren B."/>
        </authorList>
    </citation>
    <scope>NUCLEOTIDE SEQUENCE [LARGE SCALE GENOMIC DNA]</scope>
    <source>
        <strain evidence="5">nilgiri</strain>
    </source>
</reference>
<accession>A0A0D9QDR3</accession>
<dbReference type="InterPro" id="IPR024288">
    <property type="entry name" value="SICA_C"/>
</dbReference>
<feature type="compositionally biased region" description="Basic and acidic residues" evidence="1">
    <location>
        <begin position="262"/>
        <end position="275"/>
    </location>
</feature>
<dbReference type="EMBL" id="KQ001742">
    <property type="protein sequence ID" value="KJP85190.1"/>
    <property type="molecule type" value="Genomic_DNA"/>
</dbReference>
<dbReference type="Pfam" id="PF12879">
    <property type="entry name" value="SICA_C"/>
    <property type="match status" value="1"/>
</dbReference>
<feature type="compositionally biased region" description="Low complexity" evidence="1">
    <location>
        <begin position="375"/>
        <end position="395"/>
    </location>
</feature>
<feature type="domain" description="Schizont-infected cell agglutination C-terminal" evidence="2">
    <location>
        <begin position="612"/>
        <end position="726"/>
    </location>
</feature>
<feature type="compositionally biased region" description="Polar residues" evidence="1">
    <location>
        <begin position="520"/>
        <end position="534"/>
    </location>
</feature>
<evidence type="ECO:0000259" key="3">
    <source>
        <dbReference type="Pfam" id="PF12887"/>
    </source>
</evidence>
<name>A0A0D9QDR3_PLAFR</name>
<gene>
    <name evidence="4" type="ORF">AK88_05184</name>
</gene>
<feature type="compositionally biased region" description="Low complexity" evidence="1">
    <location>
        <begin position="313"/>
        <end position="327"/>
    </location>
</feature>
<feature type="compositionally biased region" description="Low complexity" evidence="1">
    <location>
        <begin position="435"/>
        <end position="464"/>
    </location>
</feature>
<feature type="domain" description="Schizont-infected cell agglutination extracellular alpha" evidence="3">
    <location>
        <begin position="22"/>
        <end position="129"/>
    </location>
</feature>
<evidence type="ECO:0008006" key="6">
    <source>
        <dbReference type="Google" id="ProtNLM"/>
    </source>
</evidence>
<dbReference type="Pfam" id="PF12887">
    <property type="entry name" value="SICA_alpha"/>
    <property type="match status" value="1"/>
</dbReference>
<dbReference type="RefSeq" id="XP_012338209.1">
    <property type="nucleotide sequence ID" value="XM_012482786.1"/>
</dbReference>
<feature type="region of interest" description="Disordered" evidence="1">
    <location>
        <begin position="734"/>
        <end position="781"/>
    </location>
</feature>
<dbReference type="InterPro" id="IPR051425">
    <property type="entry name" value="Formin_Homology"/>
</dbReference>
<protein>
    <recommendedName>
        <fullName evidence="6">Schizont-infected cell agglutination C-terminal domain-containing protein</fullName>
    </recommendedName>
</protein>
<dbReference type="GeneID" id="24270498"/>
<dbReference type="Proteomes" id="UP000054561">
    <property type="component" value="Unassembled WGS sequence"/>
</dbReference>
<evidence type="ECO:0000313" key="5">
    <source>
        <dbReference type="Proteomes" id="UP000054561"/>
    </source>
</evidence>
<organism evidence="4 5">
    <name type="scientific">Plasmodium fragile</name>
    <dbReference type="NCBI Taxonomy" id="5857"/>
    <lineage>
        <taxon>Eukaryota</taxon>
        <taxon>Sar</taxon>
        <taxon>Alveolata</taxon>
        <taxon>Apicomplexa</taxon>
        <taxon>Aconoidasida</taxon>
        <taxon>Haemosporida</taxon>
        <taxon>Plasmodiidae</taxon>
        <taxon>Plasmodium</taxon>
        <taxon>Plasmodium (Plasmodium)</taxon>
    </lineage>
</organism>
<dbReference type="AlphaFoldDB" id="A0A0D9QDR3"/>
<evidence type="ECO:0000256" key="1">
    <source>
        <dbReference type="SAM" id="MobiDB-lite"/>
    </source>
</evidence>
<dbReference type="PANTHER" id="PTHR45725">
    <property type="entry name" value="FORMIN HOMOLOGY 2 FAMILY MEMBER"/>
    <property type="match status" value="1"/>
</dbReference>
<feature type="compositionally biased region" description="Pro residues" evidence="1">
    <location>
        <begin position="340"/>
        <end position="351"/>
    </location>
</feature>
<proteinExistence type="predicted"/>
<dbReference type="VEuPathDB" id="PlasmoDB:AK88_05184"/>
<evidence type="ECO:0000259" key="2">
    <source>
        <dbReference type="Pfam" id="PF12879"/>
    </source>
</evidence>
<dbReference type="OrthoDB" id="375150at2759"/>
<sequence length="1012" mass="111143">MGSVDLANALAQWVIRAGIPDQDKYEEMVWNKTKEVMAEFVDYMQNDDIISYATPCGNAGWEHQKYPAGVRGVGQTVGDKIVCVLMVGALYFMNGWNRAEQVRPKEDATNESIREHLRCIIVHMFSQVLHESVCRSRWATLYAWYSMVEFGQGDGVGGGLIKKGTCGRNISSDVQIREVKLNEKVKLWLGQNSTLKKAIHKITGNTLCKTPWQDEWNLEDILGKGQANVADAGRLRIVTMVKNLEGEMRELLTAIGKQVQQEVRDREDAKRRELGETGEVWGSSDSFERNRTDKYTHDNYRPFRTKDDQNGEAATTTTVPAATTGSTAKEKEKKKEARPPEPPPAQTPTEPPVAGGTPVGQGPGPGQQPPPPPTGNTCTESSTSTNTSASGVSVSFGCTSDKELGVPPSTILPPPDPAPGNTASKDTESKNGTEAGSAQPTSGPAPAATPTTPAQGSSGSSADPAPAPQPNGASGGERKGGADGAGEGSDDDFSWVDKNPWGNSTTGAGASASGTMRLRPSSNGKSGASAATSPTDRKQFELELASPALNIHGATGGFVPPVPAAGTVSSSGVTPGDYAVPDLTGTVLTATTPVLFFLASVTVALLGYSLWKYFAHLAKRRRTYRTVRDVPSPPLDEEILDHLQRGDLPPPDYGYTMVRARRRDKFADRRRRHPRVHKRTIIELHLELLNECEATAWENVKDDYLQIVVQEFAQEFAQDLMRDEETNNNILDVSTSHASVTTHDSTTDHSTTADSTTDDSKTRDPTETDTFSPNEDDPWSCMESIHTATEQSPATGPEDATSYCTQWITWMERNKHILRACTTQPWFLQLTADWKQYLLAHMAANDDNVVSAHREFRDAATVPMMKLRLWKEWVAQQHELMNIYGEEAWFQYLWSNIAQSGVVTEEDGMPEQIRTVEGVSHIHTVDEKPTTFVTDQGPPVEKELKVEGALEGGSALKVRHLPQQQLHPQPYMKKRLTATIWMLLLALIIEECELECRLQQTQLYVDELLHKL</sequence>
<evidence type="ECO:0000313" key="4">
    <source>
        <dbReference type="EMBL" id="KJP85190.1"/>
    </source>
</evidence>
<feature type="compositionally biased region" description="Basic and acidic residues" evidence="1">
    <location>
        <begin position="328"/>
        <end position="339"/>
    </location>
</feature>
<feature type="compositionally biased region" description="Low complexity" evidence="1">
    <location>
        <begin position="504"/>
        <end position="515"/>
    </location>
</feature>
<feature type="region of interest" description="Disordered" evidence="1">
    <location>
        <begin position="258"/>
        <end position="536"/>
    </location>
</feature>
<feature type="compositionally biased region" description="Low complexity" evidence="1">
    <location>
        <begin position="734"/>
        <end position="755"/>
    </location>
</feature>
<feature type="compositionally biased region" description="Basic and acidic residues" evidence="1">
    <location>
        <begin position="286"/>
        <end position="309"/>
    </location>
</feature>
<keyword evidence="5" id="KW-1185">Reference proteome</keyword>
<dbReference type="InterPro" id="IPR024290">
    <property type="entry name" value="SICA_extracell_a"/>
</dbReference>
<dbReference type="PANTHER" id="PTHR45725:SF1">
    <property type="entry name" value="DISHEVELLED ASSOCIATED ACTIVATOR OF MORPHOGENESIS, ISOFORM D"/>
    <property type="match status" value="1"/>
</dbReference>